<feature type="region of interest" description="Disordered" evidence="1">
    <location>
        <begin position="158"/>
        <end position="187"/>
    </location>
</feature>
<name>A0A9P4QDK5_9PEZI</name>
<dbReference type="AlphaFoldDB" id="A0A9P4QDK5"/>
<dbReference type="EMBL" id="MU003779">
    <property type="protein sequence ID" value="KAF2722991.1"/>
    <property type="molecule type" value="Genomic_DNA"/>
</dbReference>
<proteinExistence type="predicted"/>
<evidence type="ECO:0000313" key="2">
    <source>
        <dbReference type="EMBL" id="KAF2722991.1"/>
    </source>
</evidence>
<dbReference type="OrthoDB" id="3796227at2759"/>
<gene>
    <name evidence="2" type="ORF">K431DRAFT_311386</name>
</gene>
<accession>A0A9P4QDK5</accession>
<organism evidence="2 3">
    <name type="scientific">Polychaeton citri CBS 116435</name>
    <dbReference type="NCBI Taxonomy" id="1314669"/>
    <lineage>
        <taxon>Eukaryota</taxon>
        <taxon>Fungi</taxon>
        <taxon>Dikarya</taxon>
        <taxon>Ascomycota</taxon>
        <taxon>Pezizomycotina</taxon>
        <taxon>Dothideomycetes</taxon>
        <taxon>Dothideomycetidae</taxon>
        <taxon>Capnodiales</taxon>
        <taxon>Capnodiaceae</taxon>
        <taxon>Polychaeton</taxon>
    </lineage>
</organism>
<feature type="compositionally biased region" description="Basic residues" evidence="1">
    <location>
        <begin position="160"/>
        <end position="170"/>
    </location>
</feature>
<reference evidence="2" key="1">
    <citation type="journal article" date="2020" name="Stud. Mycol.">
        <title>101 Dothideomycetes genomes: a test case for predicting lifestyles and emergence of pathogens.</title>
        <authorList>
            <person name="Haridas S."/>
            <person name="Albert R."/>
            <person name="Binder M."/>
            <person name="Bloem J."/>
            <person name="Labutti K."/>
            <person name="Salamov A."/>
            <person name="Andreopoulos B."/>
            <person name="Baker S."/>
            <person name="Barry K."/>
            <person name="Bills G."/>
            <person name="Bluhm B."/>
            <person name="Cannon C."/>
            <person name="Castanera R."/>
            <person name="Culley D."/>
            <person name="Daum C."/>
            <person name="Ezra D."/>
            <person name="Gonzalez J."/>
            <person name="Henrissat B."/>
            <person name="Kuo A."/>
            <person name="Liang C."/>
            <person name="Lipzen A."/>
            <person name="Lutzoni F."/>
            <person name="Magnuson J."/>
            <person name="Mondo S."/>
            <person name="Nolan M."/>
            <person name="Ohm R."/>
            <person name="Pangilinan J."/>
            <person name="Park H.-J."/>
            <person name="Ramirez L."/>
            <person name="Alfaro M."/>
            <person name="Sun H."/>
            <person name="Tritt A."/>
            <person name="Yoshinaga Y."/>
            <person name="Zwiers L.-H."/>
            <person name="Turgeon B."/>
            <person name="Goodwin S."/>
            <person name="Spatafora J."/>
            <person name="Crous P."/>
            <person name="Grigoriev I."/>
        </authorList>
    </citation>
    <scope>NUCLEOTIDE SEQUENCE</scope>
    <source>
        <strain evidence="2">CBS 116435</strain>
    </source>
</reference>
<comment type="caution">
    <text evidence="2">The sequence shown here is derived from an EMBL/GenBank/DDBJ whole genome shotgun (WGS) entry which is preliminary data.</text>
</comment>
<sequence>MEGPWSTGHGQTELRTGMTHWLDCPDSAESLAVGASIDAKANTSRTEIGADRTFAIRNGSVWPQPVSLYPELIARNSIATAEFETGMQAPYFAPPQFMRYNSTITNSREQVDFMLWEPIQVSSLESKEEALVPETNSKGTDSPCYTSDVIAETVLPKERQKSRRANKVRTRNNPGKIGGMRSSSNSRRQKYGNLTANMVDEFAVFPSCPVGFVEVETFYGRNECPDYLHRLFSNGITLEQRAKVQMYARGLGDSVNTTRRHDALKYWAKRNGSLFWNTSAFSIRRFYTKNTLPVSDYDASQYTYRCQDKSRLWPPTLLGLANGVKNFPQDDDAGILTQCILYAVRRNDQMLTVSDVPRLAQQLGFVMPTAERSTWDQRARDNILRITS</sequence>
<dbReference type="Proteomes" id="UP000799441">
    <property type="component" value="Unassembled WGS sequence"/>
</dbReference>
<evidence type="ECO:0000313" key="3">
    <source>
        <dbReference type="Proteomes" id="UP000799441"/>
    </source>
</evidence>
<keyword evidence="3" id="KW-1185">Reference proteome</keyword>
<protein>
    <submittedName>
        <fullName evidence="2">Uncharacterized protein</fullName>
    </submittedName>
</protein>
<evidence type="ECO:0000256" key="1">
    <source>
        <dbReference type="SAM" id="MobiDB-lite"/>
    </source>
</evidence>